<feature type="transmembrane region" description="Helical" evidence="1">
    <location>
        <begin position="102"/>
        <end position="125"/>
    </location>
</feature>
<dbReference type="Proteomes" id="UP000189703">
    <property type="component" value="Unplaced"/>
</dbReference>
<dbReference type="PANTHER" id="PTHR34116">
    <property type="entry name" value="PLASMINOGEN ACTIVATOR INHIBITOR"/>
    <property type="match status" value="1"/>
</dbReference>
<feature type="transmembrane region" description="Helical" evidence="1">
    <location>
        <begin position="222"/>
        <end position="243"/>
    </location>
</feature>
<evidence type="ECO:0000256" key="1">
    <source>
        <dbReference type="SAM" id="Phobius"/>
    </source>
</evidence>
<dbReference type="KEGG" id="nnu:104595114"/>
<keyword evidence="1" id="KW-0472">Membrane</keyword>
<dbReference type="RefSeq" id="XP_010254005.1">
    <property type="nucleotide sequence ID" value="XM_010255703.1"/>
</dbReference>
<evidence type="ECO:0000313" key="3">
    <source>
        <dbReference type="RefSeq" id="XP_010254005.1"/>
    </source>
</evidence>
<dbReference type="InParanoid" id="A0A1U7ZQ26"/>
<dbReference type="eggNOG" id="ENOG502R9CB">
    <property type="taxonomic scope" value="Eukaryota"/>
</dbReference>
<dbReference type="PANTHER" id="PTHR34116:SF9">
    <property type="entry name" value="OS08G0346600 PROTEIN"/>
    <property type="match status" value="1"/>
</dbReference>
<feature type="transmembrane region" description="Helical" evidence="1">
    <location>
        <begin position="177"/>
        <end position="210"/>
    </location>
</feature>
<dbReference type="GeneID" id="104595114"/>
<organism evidence="2 3">
    <name type="scientific">Nelumbo nucifera</name>
    <name type="common">Sacred lotus</name>
    <dbReference type="NCBI Taxonomy" id="4432"/>
    <lineage>
        <taxon>Eukaryota</taxon>
        <taxon>Viridiplantae</taxon>
        <taxon>Streptophyta</taxon>
        <taxon>Embryophyta</taxon>
        <taxon>Tracheophyta</taxon>
        <taxon>Spermatophyta</taxon>
        <taxon>Magnoliopsida</taxon>
        <taxon>Proteales</taxon>
        <taxon>Nelumbonaceae</taxon>
        <taxon>Nelumbo</taxon>
    </lineage>
</organism>
<gene>
    <name evidence="3" type="primary">LOC104595114</name>
</gene>
<feature type="transmembrane region" description="Helical" evidence="1">
    <location>
        <begin position="137"/>
        <end position="157"/>
    </location>
</feature>
<reference evidence="3" key="1">
    <citation type="submission" date="2025-08" db="UniProtKB">
        <authorList>
            <consortium name="RefSeq"/>
        </authorList>
    </citation>
    <scope>IDENTIFICATION</scope>
</reference>
<sequence>MVPPLSFVYLVFDVITIFFIFVCILLSVFSLCLIFHFHLKTRNSCLLKDFGSLWAVRTLLVLFICLWALSELLRLPFLRRYIFPLCPFFTQTHQANLCKVHIVLSLGFFEPGFLVTLLFIVAISVRKKTHDDTFATAVWLVLASCFPILLLQVFFVFFQSKEAKFHEFVHNDLPMGAAVLCAYPLLGTIIFGIFGIVYVLSFLISCWRVVSLVINKRLRFRVYTLGIAVLFAVSMQVLLLGISESWQPNDPIFEGLTFGMFLSVLACAVVAECILVIRPIADALALEAGMSSRLDSSSRFHRGVDVHVNTSSQLG</sequence>
<keyword evidence="1" id="KW-1133">Transmembrane helix</keyword>
<accession>A0A1U7ZQ26</accession>
<dbReference type="OrthoDB" id="539709at2759"/>
<keyword evidence="2" id="KW-1185">Reference proteome</keyword>
<dbReference type="AlphaFoldDB" id="A0A1U7ZQ26"/>
<feature type="transmembrane region" description="Helical" evidence="1">
    <location>
        <begin position="51"/>
        <end position="69"/>
    </location>
</feature>
<proteinExistence type="predicted"/>
<name>A0A1U7ZQ26_NELNU</name>
<dbReference type="OMA" id="CWRVVAF"/>
<feature type="transmembrane region" description="Helical" evidence="1">
    <location>
        <begin position="255"/>
        <end position="277"/>
    </location>
</feature>
<feature type="transmembrane region" description="Helical" evidence="1">
    <location>
        <begin position="6"/>
        <end position="39"/>
    </location>
</feature>
<evidence type="ECO:0000313" key="2">
    <source>
        <dbReference type="Proteomes" id="UP000189703"/>
    </source>
</evidence>
<keyword evidence="1" id="KW-0812">Transmembrane</keyword>
<protein>
    <submittedName>
        <fullName evidence="3">Uncharacterized protein LOC104595114</fullName>
    </submittedName>
</protein>